<dbReference type="EMBL" id="ML987190">
    <property type="protein sequence ID" value="KAF2255362.1"/>
    <property type="molecule type" value="Genomic_DNA"/>
</dbReference>
<accession>A0A6A6IZM7</accession>
<protein>
    <submittedName>
        <fullName evidence="1">Uncharacterized protein</fullName>
    </submittedName>
</protein>
<reference evidence="1" key="1">
    <citation type="journal article" date="2020" name="Stud. Mycol.">
        <title>101 Dothideomycetes genomes: a test case for predicting lifestyles and emergence of pathogens.</title>
        <authorList>
            <person name="Haridas S."/>
            <person name="Albert R."/>
            <person name="Binder M."/>
            <person name="Bloem J."/>
            <person name="Labutti K."/>
            <person name="Salamov A."/>
            <person name="Andreopoulos B."/>
            <person name="Baker S."/>
            <person name="Barry K."/>
            <person name="Bills G."/>
            <person name="Bluhm B."/>
            <person name="Cannon C."/>
            <person name="Castanera R."/>
            <person name="Culley D."/>
            <person name="Daum C."/>
            <person name="Ezra D."/>
            <person name="Gonzalez J."/>
            <person name="Henrissat B."/>
            <person name="Kuo A."/>
            <person name="Liang C."/>
            <person name="Lipzen A."/>
            <person name="Lutzoni F."/>
            <person name="Magnuson J."/>
            <person name="Mondo S."/>
            <person name="Nolan M."/>
            <person name="Ohm R."/>
            <person name="Pangilinan J."/>
            <person name="Park H.-J."/>
            <person name="Ramirez L."/>
            <person name="Alfaro M."/>
            <person name="Sun H."/>
            <person name="Tritt A."/>
            <person name="Yoshinaga Y."/>
            <person name="Zwiers L.-H."/>
            <person name="Turgeon B."/>
            <person name="Goodwin S."/>
            <person name="Spatafora J."/>
            <person name="Crous P."/>
            <person name="Grigoriev I."/>
        </authorList>
    </citation>
    <scope>NUCLEOTIDE SEQUENCE</scope>
    <source>
        <strain evidence="1">CBS 122368</strain>
    </source>
</reference>
<dbReference type="AlphaFoldDB" id="A0A6A6IZM7"/>
<dbReference type="Proteomes" id="UP000800094">
    <property type="component" value="Unassembled WGS sequence"/>
</dbReference>
<dbReference type="GeneID" id="54573368"/>
<keyword evidence="2" id="KW-1185">Reference proteome</keyword>
<evidence type="ECO:0000313" key="2">
    <source>
        <dbReference type="Proteomes" id="UP000800094"/>
    </source>
</evidence>
<dbReference type="RefSeq" id="XP_033690366.1">
    <property type="nucleotide sequence ID" value="XM_033820038.1"/>
</dbReference>
<sequence length="140" mass="15962">MKLLLRFWVPRRVRRLSVKTYGGPYLGHHRSSFDILERRQRAYCSSLYRSRRQPLALVFVTPAFTLSPMTFFAKLTRGRQADPLPASTLVPGDSLWNQLVFPRACKIASDCTRRCDVAGEVRPMRTSHMPGAAGRRGGWP</sequence>
<evidence type="ECO:0000313" key="1">
    <source>
        <dbReference type="EMBL" id="KAF2255362.1"/>
    </source>
</evidence>
<gene>
    <name evidence="1" type="ORF">BU26DRAFT_154581</name>
</gene>
<organism evidence="1 2">
    <name type="scientific">Trematosphaeria pertusa</name>
    <dbReference type="NCBI Taxonomy" id="390896"/>
    <lineage>
        <taxon>Eukaryota</taxon>
        <taxon>Fungi</taxon>
        <taxon>Dikarya</taxon>
        <taxon>Ascomycota</taxon>
        <taxon>Pezizomycotina</taxon>
        <taxon>Dothideomycetes</taxon>
        <taxon>Pleosporomycetidae</taxon>
        <taxon>Pleosporales</taxon>
        <taxon>Massarineae</taxon>
        <taxon>Trematosphaeriaceae</taxon>
        <taxon>Trematosphaeria</taxon>
    </lineage>
</organism>
<proteinExistence type="predicted"/>
<name>A0A6A6IZM7_9PLEO</name>